<evidence type="ECO:0000313" key="2">
    <source>
        <dbReference type="Proteomes" id="UP001285441"/>
    </source>
</evidence>
<evidence type="ECO:0000313" key="1">
    <source>
        <dbReference type="EMBL" id="KAK3377718.1"/>
    </source>
</evidence>
<gene>
    <name evidence="1" type="ORF">B0H63DRAFT_524993</name>
</gene>
<dbReference type="Proteomes" id="UP001285441">
    <property type="component" value="Unassembled WGS sequence"/>
</dbReference>
<keyword evidence="2" id="KW-1185">Reference proteome</keyword>
<reference evidence="1" key="2">
    <citation type="submission" date="2023-06" db="EMBL/GenBank/DDBJ databases">
        <authorList>
            <consortium name="Lawrence Berkeley National Laboratory"/>
            <person name="Haridas S."/>
            <person name="Hensen N."/>
            <person name="Bonometti L."/>
            <person name="Westerberg I."/>
            <person name="Brannstrom I.O."/>
            <person name="Guillou S."/>
            <person name="Cros-Aarteil S."/>
            <person name="Calhoun S."/>
            <person name="Kuo A."/>
            <person name="Mondo S."/>
            <person name="Pangilinan J."/>
            <person name="Riley R."/>
            <person name="LaButti K."/>
            <person name="Andreopoulos B."/>
            <person name="Lipzen A."/>
            <person name="Chen C."/>
            <person name="Yanf M."/>
            <person name="Daum C."/>
            <person name="Ng V."/>
            <person name="Clum A."/>
            <person name="Steindorff A."/>
            <person name="Ohm R."/>
            <person name="Martin F."/>
            <person name="Silar P."/>
            <person name="Natvig D."/>
            <person name="Lalanne C."/>
            <person name="Gautier V."/>
            <person name="Ament-velasquez S.L."/>
            <person name="Kruys A."/>
            <person name="Hutchinson M.I."/>
            <person name="Powell A.J."/>
            <person name="Barry K."/>
            <person name="Miller A.N."/>
            <person name="Grigoriev I.V."/>
            <person name="Debuchy R."/>
            <person name="Gladieux P."/>
            <person name="Thoren M.H."/>
            <person name="Johannesson H."/>
        </authorList>
    </citation>
    <scope>NUCLEOTIDE SEQUENCE</scope>
    <source>
        <strain evidence="1">CBS 232.78</strain>
    </source>
</reference>
<proteinExistence type="predicted"/>
<protein>
    <submittedName>
        <fullName evidence="1">Uncharacterized protein</fullName>
    </submittedName>
</protein>
<comment type="caution">
    <text evidence="1">The sequence shown here is derived from an EMBL/GenBank/DDBJ whole genome shotgun (WGS) entry which is preliminary data.</text>
</comment>
<reference evidence="1" key="1">
    <citation type="journal article" date="2023" name="Mol. Phylogenet. Evol.">
        <title>Genome-scale phylogeny and comparative genomics of the fungal order Sordariales.</title>
        <authorList>
            <person name="Hensen N."/>
            <person name="Bonometti L."/>
            <person name="Westerberg I."/>
            <person name="Brannstrom I.O."/>
            <person name="Guillou S."/>
            <person name="Cros-Aarteil S."/>
            <person name="Calhoun S."/>
            <person name="Haridas S."/>
            <person name="Kuo A."/>
            <person name="Mondo S."/>
            <person name="Pangilinan J."/>
            <person name="Riley R."/>
            <person name="LaButti K."/>
            <person name="Andreopoulos B."/>
            <person name="Lipzen A."/>
            <person name="Chen C."/>
            <person name="Yan M."/>
            <person name="Daum C."/>
            <person name="Ng V."/>
            <person name="Clum A."/>
            <person name="Steindorff A."/>
            <person name="Ohm R.A."/>
            <person name="Martin F."/>
            <person name="Silar P."/>
            <person name="Natvig D.O."/>
            <person name="Lalanne C."/>
            <person name="Gautier V."/>
            <person name="Ament-Velasquez S.L."/>
            <person name="Kruys A."/>
            <person name="Hutchinson M.I."/>
            <person name="Powell A.J."/>
            <person name="Barry K."/>
            <person name="Miller A.N."/>
            <person name="Grigoriev I.V."/>
            <person name="Debuchy R."/>
            <person name="Gladieux P."/>
            <person name="Hiltunen Thoren M."/>
            <person name="Johannesson H."/>
        </authorList>
    </citation>
    <scope>NUCLEOTIDE SEQUENCE</scope>
    <source>
        <strain evidence="1">CBS 232.78</strain>
    </source>
</reference>
<accession>A0AAE0KJM0</accession>
<organism evidence="1 2">
    <name type="scientific">Podospora didyma</name>
    <dbReference type="NCBI Taxonomy" id="330526"/>
    <lineage>
        <taxon>Eukaryota</taxon>
        <taxon>Fungi</taxon>
        <taxon>Dikarya</taxon>
        <taxon>Ascomycota</taxon>
        <taxon>Pezizomycotina</taxon>
        <taxon>Sordariomycetes</taxon>
        <taxon>Sordariomycetidae</taxon>
        <taxon>Sordariales</taxon>
        <taxon>Podosporaceae</taxon>
        <taxon>Podospora</taxon>
    </lineage>
</organism>
<name>A0AAE0KJM0_9PEZI</name>
<dbReference type="EMBL" id="JAULSW010000006">
    <property type="protein sequence ID" value="KAK3377718.1"/>
    <property type="molecule type" value="Genomic_DNA"/>
</dbReference>
<sequence>MVKNIQTIYRDSMRRHRFGYALYEPVPFERLRPGMLGHLDEYQRWHPILDLTDATAVEAAGYTAVGYLQSNGPDTRRWGPLAASDVSASSVELEAGAGAAVLGLPVDLGGALSFSTAGGAGAVLMCDDDVVSEGFDFRDPFLVWLKQNARLLFAKYPDLKKHGVCVATWTYSSEDIHISVWESGEHSVAVGFNVGVPGTGEAGPRTSWFRGHASSGWSAWTGQKRVVFFTGVKVRVGILGGTKEQREKDWRGGDQTFIVEDDKHGNDYKAEAELFGDDWYDISDD</sequence>
<dbReference type="AlphaFoldDB" id="A0AAE0KJM0"/>